<feature type="domain" description="Mur ligase central" evidence="24">
    <location>
        <begin position="81"/>
        <end position="258"/>
    </location>
</feature>
<dbReference type="Proteomes" id="UP000093276">
    <property type="component" value="Chromosome"/>
</dbReference>
<evidence type="ECO:0000256" key="13">
    <source>
        <dbReference type="ARBA" id="ARBA00022842"/>
    </source>
</evidence>
<name>A0AAC9D451_9FLAO</name>
<evidence type="ECO:0000256" key="6">
    <source>
        <dbReference type="ARBA" id="ARBA00013023"/>
    </source>
</evidence>
<keyword evidence="13" id="KW-0460">Magnesium</keyword>
<comment type="function">
    <text evidence="2">Functions in two distinct reactions of the de novo folate biosynthetic pathway. Catalyzes the addition of a glutamate residue to dihydropteroate (7,8-dihydropteroate or H2Pte) to form dihydrofolate (7,8-dihydrofolate monoglutamate or H2Pte-Glu). Also catalyzes successive additions of L-glutamate to tetrahydrofolate or 10-formyltetrahydrofolate or 5,10-methylenetetrahydrofolate, leading to folylpolyglutamate derivatives.</text>
</comment>
<evidence type="ECO:0000256" key="20">
    <source>
        <dbReference type="ARBA" id="ARBA00049035"/>
    </source>
</evidence>
<sequence>MKFAIKIIFAVILNYKNRNLFQSTTILSKQMNYQETTNWMFNQLPMYQLQGASAYKEDLTNIKLLAAHLDNPQNELKCIHVAGTNGKGSTSHMLSSVLQEAGYKVGLYTSPHLKDFRERIKINGKEISEDFVIEFTAKHKSFFEANDMSFFEMSVGLAFDYFAAEKVDIAIIEVGLGGRLDATNIITPLVSVITNIGLDHTQFLGNTLEAIAGEKAGIIKPNIPVVIGEYTDETKPVFLAKAEENNAPIYFASDLIDQIYLSDLIGDYQFHNKKTVQQTISILNNETDFKISIEQLKEGLLNVVKNTGLQGRWQQLGENPKIICDTAHNKHGLSVVMNQLKNEKYEKLHIVLGVVNDKDLDSILPLFPKEAHYYFCHPNSSRALPAETLKNAAEKFGLIGEKYDSVEIAFVEAKKNASENDFIYVGGSTFVVAELPLN</sequence>
<dbReference type="InterPro" id="IPR036615">
    <property type="entry name" value="Mur_ligase_C_dom_sf"/>
</dbReference>
<keyword evidence="11 22" id="KW-0547">Nucleotide-binding</keyword>
<evidence type="ECO:0000256" key="10">
    <source>
        <dbReference type="ARBA" id="ARBA00022723"/>
    </source>
</evidence>
<dbReference type="GO" id="GO:0008841">
    <property type="term" value="F:dihydrofolate synthase activity"/>
    <property type="evidence" value="ECO:0007669"/>
    <property type="project" value="UniProtKB-EC"/>
</dbReference>
<comment type="pathway">
    <text evidence="3">Cofactor biosynthesis; tetrahydrofolate biosynthesis; 7,8-dihydrofolate from 2-amino-4-hydroxy-6-hydroxymethyl-7,8-dihydropteridine diphosphate and 4-aminobenzoate: step 2/2.</text>
</comment>
<dbReference type="PROSITE" id="PS01011">
    <property type="entry name" value="FOLYLPOLYGLU_SYNT_1"/>
    <property type="match status" value="1"/>
</dbReference>
<dbReference type="NCBIfam" id="TIGR01499">
    <property type="entry name" value="folC"/>
    <property type="match status" value="1"/>
</dbReference>
<comment type="similarity">
    <text evidence="5 22">Belongs to the folylpolyglutamate synthase family.</text>
</comment>
<evidence type="ECO:0000256" key="1">
    <source>
        <dbReference type="ARBA" id="ARBA00001946"/>
    </source>
</evidence>
<dbReference type="Pfam" id="PF02875">
    <property type="entry name" value="Mur_ligase_C"/>
    <property type="match status" value="1"/>
</dbReference>
<dbReference type="GO" id="GO:0046872">
    <property type="term" value="F:metal ion binding"/>
    <property type="evidence" value="ECO:0007669"/>
    <property type="project" value="UniProtKB-KW"/>
</dbReference>
<evidence type="ECO:0000256" key="11">
    <source>
        <dbReference type="ARBA" id="ARBA00022741"/>
    </source>
</evidence>
<dbReference type="Gene3D" id="3.40.1190.10">
    <property type="entry name" value="Mur-like, catalytic domain"/>
    <property type="match status" value="1"/>
</dbReference>
<evidence type="ECO:0000256" key="4">
    <source>
        <dbReference type="ARBA" id="ARBA00005150"/>
    </source>
</evidence>
<dbReference type="PANTHER" id="PTHR11136">
    <property type="entry name" value="FOLYLPOLYGLUTAMATE SYNTHASE-RELATED"/>
    <property type="match status" value="1"/>
</dbReference>
<keyword evidence="12 22" id="KW-0067">ATP-binding</keyword>
<organism evidence="25 26">
    <name type="scientific">Flavobacterium anhuiense</name>
    <dbReference type="NCBI Taxonomy" id="459526"/>
    <lineage>
        <taxon>Bacteria</taxon>
        <taxon>Pseudomonadati</taxon>
        <taxon>Bacteroidota</taxon>
        <taxon>Flavobacteriia</taxon>
        <taxon>Flavobacteriales</taxon>
        <taxon>Flavobacteriaceae</taxon>
        <taxon>Flavobacterium</taxon>
    </lineage>
</organism>
<dbReference type="EMBL" id="CP016907">
    <property type="protein sequence ID" value="AOC95177.1"/>
    <property type="molecule type" value="Genomic_DNA"/>
</dbReference>
<evidence type="ECO:0000256" key="8">
    <source>
        <dbReference type="ARBA" id="ARBA00019357"/>
    </source>
</evidence>
<dbReference type="InterPro" id="IPR004101">
    <property type="entry name" value="Mur_ligase_C"/>
</dbReference>
<feature type="domain" description="Mur ligase C-terminal" evidence="23">
    <location>
        <begin position="311"/>
        <end position="428"/>
    </location>
</feature>
<evidence type="ECO:0000256" key="3">
    <source>
        <dbReference type="ARBA" id="ARBA00004799"/>
    </source>
</evidence>
<proteinExistence type="inferred from homology"/>
<evidence type="ECO:0000256" key="15">
    <source>
        <dbReference type="ARBA" id="ARBA00030048"/>
    </source>
</evidence>
<dbReference type="Gene3D" id="3.90.190.20">
    <property type="entry name" value="Mur ligase, C-terminal domain"/>
    <property type="match status" value="1"/>
</dbReference>
<evidence type="ECO:0000256" key="17">
    <source>
        <dbReference type="ARBA" id="ARBA00032510"/>
    </source>
</evidence>
<dbReference type="GO" id="GO:0005737">
    <property type="term" value="C:cytoplasm"/>
    <property type="evidence" value="ECO:0007669"/>
    <property type="project" value="TreeGrafter"/>
</dbReference>
<evidence type="ECO:0000256" key="5">
    <source>
        <dbReference type="ARBA" id="ARBA00008276"/>
    </source>
</evidence>
<evidence type="ECO:0000259" key="23">
    <source>
        <dbReference type="Pfam" id="PF02875"/>
    </source>
</evidence>
<evidence type="ECO:0000259" key="24">
    <source>
        <dbReference type="Pfam" id="PF08245"/>
    </source>
</evidence>
<evidence type="ECO:0000256" key="19">
    <source>
        <dbReference type="ARBA" id="ARBA00047808"/>
    </source>
</evidence>
<comment type="catalytic activity">
    <reaction evidence="21">
        <text>7,8-dihydropteroate + L-glutamate + ATP = 7,8-dihydrofolate + ADP + phosphate + H(+)</text>
        <dbReference type="Rhea" id="RHEA:23584"/>
        <dbReference type="ChEBI" id="CHEBI:15378"/>
        <dbReference type="ChEBI" id="CHEBI:17839"/>
        <dbReference type="ChEBI" id="CHEBI:29985"/>
        <dbReference type="ChEBI" id="CHEBI:30616"/>
        <dbReference type="ChEBI" id="CHEBI:43474"/>
        <dbReference type="ChEBI" id="CHEBI:57451"/>
        <dbReference type="ChEBI" id="CHEBI:456216"/>
        <dbReference type="EC" id="6.3.2.12"/>
    </reaction>
</comment>
<comment type="pathway">
    <text evidence="4">Cofactor biosynthesis; tetrahydrofolylpolyglutamate biosynthesis.</text>
</comment>
<dbReference type="PROSITE" id="PS01012">
    <property type="entry name" value="FOLYLPOLYGLU_SYNT_2"/>
    <property type="match status" value="1"/>
</dbReference>
<dbReference type="PIRSF" id="PIRSF001563">
    <property type="entry name" value="Folylpolyglu_synth"/>
    <property type="match status" value="1"/>
</dbReference>
<evidence type="ECO:0000256" key="7">
    <source>
        <dbReference type="ARBA" id="ARBA00013025"/>
    </source>
</evidence>
<evidence type="ECO:0000256" key="2">
    <source>
        <dbReference type="ARBA" id="ARBA00002714"/>
    </source>
</evidence>
<dbReference type="GO" id="GO:0005524">
    <property type="term" value="F:ATP binding"/>
    <property type="evidence" value="ECO:0007669"/>
    <property type="project" value="UniProtKB-KW"/>
</dbReference>
<protein>
    <recommendedName>
        <fullName evidence="8">Dihydrofolate synthase/folylpolyglutamate synthase</fullName>
        <ecNumber evidence="6">6.3.2.12</ecNumber>
        <ecNumber evidence="7">6.3.2.17</ecNumber>
    </recommendedName>
    <alternativeName>
        <fullName evidence="17">Folylpoly-gamma-glutamate synthetase-dihydrofolate synthetase</fullName>
    </alternativeName>
    <alternativeName>
        <fullName evidence="15">Folylpolyglutamate synthetase</fullName>
    </alternativeName>
    <alternativeName>
        <fullName evidence="16">Tetrahydrofolylpolyglutamate synthase</fullName>
    </alternativeName>
</protein>
<dbReference type="SUPFAM" id="SSF53623">
    <property type="entry name" value="MurD-like peptide ligases, catalytic domain"/>
    <property type="match status" value="1"/>
</dbReference>
<evidence type="ECO:0000256" key="14">
    <source>
        <dbReference type="ARBA" id="ARBA00022909"/>
    </source>
</evidence>
<evidence type="ECO:0000256" key="22">
    <source>
        <dbReference type="PIRNR" id="PIRNR001563"/>
    </source>
</evidence>
<keyword evidence="10" id="KW-0479">Metal-binding</keyword>
<comment type="cofactor">
    <cofactor evidence="1">
        <name>Mg(2+)</name>
        <dbReference type="ChEBI" id="CHEBI:18420"/>
    </cofactor>
</comment>
<evidence type="ECO:0000313" key="26">
    <source>
        <dbReference type="Proteomes" id="UP000093276"/>
    </source>
</evidence>
<evidence type="ECO:0000313" key="25">
    <source>
        <dbReference type="EMBL" id="AOC95177.1"/>
    </source>
</evidence>
<dbReference type="AlphaFoldDB" id="A0AAC9D451"/>
<evidence type="ECO:0000256" key="16">
    <source>
        <dbReference type="ARBA" id="ARBA00030592"/>
    </source>
</evidence>
<evidence type="ECO:0000256" key="9">
    <source>
        <dbReference type="ARBA" id="ARBA00022598"/>
    </source>
</evidence>
<dbReference type="InterPro" id="IPR018109">
    <property type="entry name" value="Folylpolyglutamate_synth_CS"/>
</dbReference>
<evidence type="ECO:0000256" key="18">
    <source>
        <dbReference type="ARBA" id="ARBA00047493"/>
    </source>
</evidence>
<keyword evidence="9 22" id="KW-0436">Ligase</keyword>
<dbReference type="InterPro" id="IPR036565">
    <property type="entry name" value="Mur-like_cat_sf"/>
</dbReference>
<dbReference type="KEGG" id="fjg:BB050_02061"/>
<dbReference type="EC" id="6.3.2.17" evidence="7"/>
<dbReference type="InterPro" id="IPR013221">
    <property type="entry name" value="Mur_ligase_cen"/>
</dbReference>
<dbReference type="GO" id="GO:0046656">
    <property type="term" value="P:folic acid biosynthetic process"/>
    <property type="evidence" value="ECO:0007669"/>
    <property type="project" value="UniProtKB-KW"/>
</dbReference>
<comment type="catalytic activity">
    <reaction evidence="18">
        <text>(6S)-5,6,7,8-tetrahydrofolyl-(gamma-L-Glu)(n) + L-glutamate + ATP = (6S)-5,6,7,8-tetrahydrofolyl-(gamma-L-Glu)(n+1) + ADP + phosphate + H(+)</text>
        <dbReference type="Rhea" id="RHEA:10580"/>
        <dbReference type="Rhea" id="RHEA-COMP:14738"/>
        <dbReference type="Rhea" id="RHEA-COMP:14740"/>
        <dbReference type="ChEBI" id="CHEBI:15378"/>
        <dbReference type="ChEBI" id="CHEBI:29985"/>
        <dbReference type="ChEBI" id="CHEBI:30616"/>
        <dbReference type="ChEBI" id="CHEBI:43474"/>
        <dbReference type="ChEBI" id="CHEBI:141005"/>
        <dbReference type="ChEBI" id="CHEBI:456216"/>
        <dbReference type="EC" id="6.3.2.17"/>
    </reaction>
</comment>
<gene>
    <name evidence="25" type="primary">fgs</name>
    <name evidence="25" type="ORF">BB050_02061</name>
</gene>
<dbReference type="FunFam" id="3.40.1190.10:FF:000011">
    <property type="entry name" value="Folylpolyglutamate synthase/dihydrofolate synthase"/>
    <property type="match status" value="1"/>
</dbReference>
<dbReference type="SUPFAM" id="SSF53244">
    <property type="entry name" value="MurD-like peptide ligases, peptide-binding domain"/>
    <property type="match status" value="1"/>
</dbReference>
<dbReference type="Pfam" id="PF08245">
    <property type="entry name" value="Mur_ligase_M"/>
    <property type="match status" value="1"/>
</dbReference>
<evidence type="ECO:0000256" key="12">
    <source>
        <dbReference type="ARBA" id="ARBA00022840"/>
    </source>
</evidence>
<reference evidence="25 26" key="1">
    <citation type="submission" date="2016-08" db="EMBL/GenBank/DDBJ databases">
        <title>Complete genome sequence of Flavobacterium johnsoniae strain GSE09, a volatile-producing biocontrol agent isolated from cucumber (Cucumis sativus).</title>
        <authorList>
            <person name="Jeong J.-J."/>
            <person name="Oh J.Y."/>
            <person name="Jim Y.J."/>
            <person name="Sang M.K."/>
            <person name="Kim K.D."/>
        </authorList>
    </citation>
    <scope>NUCLEOTIDE SEQUENCE [LARGE SCALE GENOMIC DNA]</scope>
    <source>
        <strain evidence="25 26">GSE09</strain>
    </source>
</reference>
<keyword evidence="14" id="KW-0289">Folate biosynthesis</keyword>
<dbReference type="InterPro" id="IPR001645">
    <property type="entry name" value="Folylpolyglutamate_synth"/>
</dbReference>
<dbReference type="GO" id="GO:0004326">
    <property type="term" value="F:tetrahydrofolylpolyglutamate synthase activity"/>
    <property type="evidence" value="ECO:0007669"/>
    <property type="project" value="UniProtKB-EC"/>
</dbReference>
<evidence type="ECO:0000256" key="21">
    <source>
        <dbReference type="ARBA" id="ARBA00049161"/>
    </source>
</evidence>
<accession>A0AAC9D451</accession>
<dbReference type="EC" id="6.3.2.12" evidence="6"/>
<comment type="catalytic activity">
    <reaction evidence="20">
        <text>(6R)-5,10-methylenetetrahydrofolyl-(gamma-L-Glu)(n) + L-glutamate + ATP = (6R)-5,10-methylenetetrahydrofolyl-(gamma-L-Glu)(n+1) + ADP + phosphate + H(+)</text>
        <dbReference type="Rhea" id="RHEA:51912"/>
        <dbReference type="Rhea" id="RHEA-COMP:13257"/>
        <dbReference type="Rhea" id="RHEA-COMP:13258"/>
        <dbReference type="ChEBI" id="CHEBI:15378"/>
        <dbReference type="ChEBI" id="CHEBI:29985"/>
        <dbReference type="ChEBI" id="CHEBI:30616"/>
        <dbReference type="ChEBI" id="CHEBI:43474"/>
        <dbReference type="ChEBI" id="CHEBI:136572"/>
        <dbReference type="ChEBI" id="CHEBI:456216"/>
        <dbReference type="EC" id="6.3.2.17"/>
    </reaction>
</comment>
<comment type="catalytic activity">
    <reaction evidence="19">
        <text>10-formyltetrahydrofolyl-(gamma-L-Glu)(n) + L-glutamate + ATP = 10-formyltetrahydrofolyl-(gamma-L-Glu)(n+1) + ADP + phosphate + H(+)</text>
        <dbReference type="Rhea" id="RHEA:51904"/>
        <dbReference type="Rhea" id="RHEA-COMP:13088"/>
        <dbReference type="Rhea" id="RHEA-COMP:14300"/>
        <dbReference type="ChEBI" id="CHEBI:15378"/>
        <dbReference type="ChEBI" id="CHEBI:29985"/>
        <dbReference type="ChEBI" id="CHEBI:30616"/>
        <dbReference type="ChEBI" id="CHEBI:43474"/>
        <dbReference type="ChEBI" id="CHEBI:134413"/>
        <dbReference type="ChEBI" id="CHEBI:456216"/>
        <dbReference type="EC" id="6.3.2.17"/>
    </reaction>
</comment>
<dbReference type="PANTHER" id="PTHR11136:SF0">
    <property type="entry name" value="DIHYDROFOLATE SYNTHETASE-RELATED"/>
    <property type="match status" value="1"/>
</dbReference>